<proteinExistence type="predicted"/>
<feature type="chain" id="PRO_5004270749" evidence="2">
    <location>
        <begin position="41"/>
        <end position="644"/>
    </location>
</feature>
<dbReference type="Gene3D" id="2.60.40.10">
    <property type="entry name" value="Immunoglobulins"/>
    <property type="match status" value="1"/>
</dbReference>
<feature type="compositionally biased region" description="Polar residues" evidence="1">
    <location>
        <begin position="559"/>
        <end position="570"/>
    </location>
</feature>
<evidence type="ECO:0000256" key="2">
    <source>
        <dbReference type="SAM" id="SignalP"/>
    </source>
</evidence>
<feature type="region of interest" description="Disordered" evidence="1">
    <location>
        <begin position="543"/>
        <end position="587"/>
    </location>
</feature>
<dbReference type="Proteomes" id="UP000001306">
    <property type="component" value="Chromosome"/>
</dbReference>
<keyword evidence="2" id="KW-0732">Signal</keyword>
<evidence type="ECO:0000313" key="4">
    <source>
        <dbReference type="EMBL" id="AAT89042.1"/>
    </source>
</evidence>
<dbReference type="EMBL" id="AE016822">
    <property type="protein sequence ID" value="AAT89042.1"/>
    <property type="molecule type" value="Genomic_DNA"/>
</dbReference>
<dbReference type="AlphaFoldDB" id="Q6AF03"/>
<gene>
    <name evidence="4" type="ordered locus">Lxx11970</name>
</gene>
<dbReference type="InterPro" id="IPR035234">
    <property type="entry name" value="IgGFc-bd_N"/>
</dbReference>
<accession>Q6AF03</accession>
<protein>
    <submittedName>
        <fullName evidence="4">Hemagglutinin/hemolysin-related protein</fullName>
    </submittedName>
</protein>
<evidence type="ECO:0000256" key="1">
    <source>
        <dbReference type="SAM" id="MobiDB-lite"/>
    </source>
</evidence>
<dbReference type="SUPFAM" id="SSF49373">
    <property type="entry name" value="Invasin/intimin cell-adhesion fragments"/>
    <property type="match status" value="1"/>
</dbReference>
<evidence type="ECO:0000259" key="3">
    <source>
        <dbReference type="Pfam" id="PF17517"/>
    </source>
</evidence>
<dbReference type="PANTHER" id="PTHR46534:SF1">
    <property type="entry name" value="IGGFC-BINDING PROTEIN N-TERMINAL DOMAIN-CONTAINING PROTEIN"/>
    <property type="match status" value="1"/>
</dbReference>
<feature type="compositionally biased region" description="Low complexity" evidence="1">
    <location>
        <begin position="543"/>
        <end position="557"/>
    </location>
</feature>
<organism evidence="4 5">
    <name type="scientific">Leifsonia xyli subsp. xyli (strain CTCB07)</name>
    <dbReference type="NCBI Taxonomy" id="281090"/>
    <lineage>
        <taxon>Bacteria</taxon>
        <taxon>Bacillati</taxon>
        <taxon>Actinomycetota</taxon>
        <taxon>Actinomycetes</taxon>
        <taxon>Micrococcales</taxon>
        <taxon>Microbacteriaceae</taxon>
        <taxon>Leifsonia</taxon>
    </lineage>
</organism>
<sequence>MIGFWSIMKHLSRPGKRAMTAGLAATTIAGLALLVQPAQAAPPPDPSSLGTDFWIGFNSTVLSEPTITVTVTGDPGTTGTVEIPGMGFERKYTIGADSVALITLPTDSQMTTPAGGGAAQSKAVHVTADRLVTVYGMNRKSTSTDGYLGLPVTAVGTRYRIADYGSLGGGFLSIVPVESGTTTAHIEPPAALNIAPFDVTIAQGDVYQYEAGAGISLTGAVVTTDKPVSVYGSNRCANVPSNMYACDHLVEQLQPTASWGNIFVTYPLATRTKGDTFRVVADVDGTTVAIAANDATETISLAAGEYYEWIGAAPQAVTGDKPIQVMQYSNGSQFDGIMSDPFMAIVPSVEQGFTSSSIAPPSSGFENYVNITARTADTAGVLFDGTPVDANLRQVIPGSDYSAAVITLGSADAVHSLKSSGPVMMLVYGWADYDSYGYPGGFRVAKIATATALKLDPSSVVGPVGSDLCTTAMLTDGSGTGIAGPQIDVVSDGVAQSSSSVVTDASGAAPICLTSGDEGGSAITASAAGLTVNGAFEWQPPGAIIVPPVPGGNQPGVTSPGQTSPSSDGTASAVGNDKDRLASTGSDAQPALMFGGVALLALLAGVRRRAGKDQTARPVLSAPGVAPVETGATPPFKRGGDRRE</sequence>
<dbReference type="Pfam" id="PF17517">
    <property type="entry name" value="IgGFc_binding"/>
    <property type="match status" value="1"/>
</dbReference>
<feature type="signal peptide" evidence="2">
    <location>
        <begin position="1"/>
        <end position="40"/>
    </location>
</feature>
<dbReference type="InterPro" id="IPR013783">
    <property type="entry name" value="Ig-like_fold"/>
</dbReference>
<dbReference type="InterPro" id="IPR008964">
    <property type="entry name" value="Invasin/intimin_cell_adhesion"/>
</dbReference>
<feature type="region of interest" description="Disordered" evidence="1">
    <location>
        <begin position="611"/>
        <end position="644"/>
    </location>
</feature>
<dbReference type="HOGENOM" id="CLU_498556_0_0_11"/>
<dbReference type="STRING" id="281090.Lxx11970"/>
<dbReference type="eggNOG" id="COG3291">
    <property type="taxonomic scope" value="Bacteria"/>
</dbReference>
<dbReference type="KEGG" id="lxx:Lxx11970"/>
<evidence type="ECO:0000313" key="5">
    <source>
        <dbReference type="Proteomes" id="UP000001306"/>
    </source>
</evidence>
<reference evidence="4 5" key="1">
    <citation type="journal article" date="2004" name="Mol. Plant Microbe Interact.">
        <title>The genome sequence of the Gram-positive sugarcane pathogen Leifsonia xyli subsp. xyli.</title>
        <authorList>
            <person name="Monteiro-Vitorello C.B."/>
            <person name="Camargo L.E.A."/>
            <person name="Van Sluys M.A."/>
            <person name="Kitajima J.P."/>
            <person name="Truffi D."/>
            <person name="do Amaral A.M."/>
            <person name="Harakava R."/>
            <person name="de Oliveira J.C.F."/>
            <person name="Wood D."/>
            <person name="de Oliveira M.C."/>
            <person name="Miyaki C.Y."/>
            <person name="Takita M.A."/>
            <person name="da Silva A.C.R."/>
            <person name="Furlan L.R."/>
            <person name="Carraro D.M."/>
            <person name="Camarotte G."/>
            <person name="Almeida N.F. Jr."/>
            <person name="Carrer H."/>
            <person name="Coutinho L.L."/>
            <person name="El-Dorry H.A."/>
            <person name="Ferro M.I.T."/>
            <person name="Gagliardi P.R."/>
            <person name="Giglioti E."/>
            <person name="Goldman M.H.S."/>
            <person name="Goldman G.H."/>
            <person name="Kimura E.T."/>
            <person name="Ferro E.S."/>
            <person name="Kuramae E.E."/>
            <person name="Lemos E.G.M."/>
            <person name="Lemos M.V.F."/>
            <person name="Mauro S.M.Z."/>
            <person name="Machado M.A."/>
            <person name="Marino C.L."/>
            <person name="Menck C.F."/>
            <person name="Nunes L.R."/>
            <person name="Oliveira R.C."/>
            <person name="Pereira G.G."/>
            <person name="Siqueira W."/>
            <person name="de Souza A.A."/>
            <person name="Tsai S.M."/>
            <person name="Zanca A.S."/>
            <person name="Simpson A.J.G."/>
            <person name="Brumbley S.M."/>
            <person name="Setubal J.C."/>
        </authorList>
    </citation>
    <scope>NUCLEOTIDE SEQUENCE [LARGE SCALE GENOMIC DNA]</scope>
    <source>
        <strain evidence="4 5">CTCB07</strain>
    </source>
</reference>
<dbReference type="PANTHER" id="PTHR46534">
    <property type="entry name" value="IGGFC_BINDING DOMAIN-CONTAINING PROTEIN"/>
    <property type="match status" value="1"/>
</dbReference>
<name>Q6AF03_LEIXX</name>
<keyword evidence="5" id="KW-1185">Reference proteome</keyword>
<feature type="domain" description="IgGFc-binding protein N-terminal" evidence="3">
    <location>
        <begin position="145"/>
        <end position="429"/>
    </location>
</feature>
<dbReference type="GO" id="GO:0005975">
    <property type="term" value="P:carbohydrate metabolic process"/>
    <property type="evidence" value="ECO:0007669"/>
    <property type="project" value="UniProtKB-ARBA"/>
</dbReference>